<protein>
    <submittedName>
        <fullName evidence="6">Alpha/Beta hydrolase protein</fullName>
    </submittedName>
</protein>
<dbReference type="SUPFAM" id="SSF53474">
    <property type="entry name" value="alpha/beta-Hydrolases"/>
    <property type="match status" value="1"/>
</dbReference>
<comment type="caution">
    <text evidence="6">The sequence shown here is derived from an EMBL/GenBank/DDBJ whole genome shotgun (WGS) entry which is preliminary data.</text>
</comment>
<keyword evidence="3" id="KW-0472">Membrane</keyword>
<dbReference type="EMBL" id="JAEVFJ010000010">
    <property type="protein sequence ID" value="KAH8102178.1"/>
    <property type="molecule type" value="Genomic_DNA"/>
</dbReference>
<accession>A0A8K0XRF6</accession>
<reference evidence="6" key="1">
    <citation type="journal article" date="2021" name="New Phytol.">
        <title>Evolutionary innovations through gain and loss of genes in the ectomycorrhizal Boletales.</title>
        <authorList>
            <person name="Wu G."/>
            <person name="Miyauchi S."/>
            <person name="Morin E."/>
            <person name="Kuo A."/>
            <person name="Drula E."/>
            <person name="Varga T."/>
            <person name="Kohler A."/>
            <person name="Feng B."/>
            <person name="Cao Y."/>
            <person name="Lipzen A."/>
            <person name="Daum C."/>
            <person name="Hundley H."/>
            <person name="Pangilinan J."/>
            <person name="Johnson J."/>
            <person name="Barry K."/>
            <person name="LaButti K."/>
            <person name="Ng V."/>
            <person name="Ahrendt S."/>
            <person name="Min B."/>
            <person name="Choi I.G."/>
            <person name="Park H."/>
            <person name="Plett J.M."/>
            <person name="Magnuson J."/>
            <person name="Spatafora J.W."/>
            <person name="Nagy L.G."/>
            <person name="Henrissat B."/>
            <person name="Grigoriev I.V."/>
            <person name="Yang Z.L."/>
            <person name="Xu J."/>
            <person name="Martin F.M."/>
        </authorList>
    </citation>
    <scope>NUCLEOTIDE SEQUENCE</scope>
    <source>
        <strain evidence="6">KKN 215</strain>
    </source>
</reference>
<dbReference type="GO" id="GO:0016787">
    <property type="term" value="F:hydrolase activity"/>
    <property type="evidence" value="ECO:0007669"/>
    <property type="project" value="UniProtKB-KW"/>
</dbReference>
<organism evidence="6 7">
    <name type="scientific">Cristinia sonorae</name>
    <dbReference type="NCBI Taxonomy" id="1940300"/>
    <lineage>
        <taxon>Eukaryota</taxon>
        <taxon>Fungi</taxon>
        <taxon>Dikarya</taxon>
        <taxon>Basidiomycota</taxon>
        <taxon>Agaricomycotina</taxon>
        <taxon>Agaricomycetes</taxon>
        <taxon>Agaricomycetidae</taxon>
        <taxon>Agaricales</taxon>
        <taxon>Pleurotineae</taxon>
        <taxon>Stephanosporaceae</taxon>
        <taxon>Cristinia</taxon>
    </lineage>
</organism>
<sequence>MNGEKTPFGGLANSFTSPKPKPLLWGRLRLGFIAAFFLWLIALCVGHLDILDIRLSILQSTYRKGDLLLESTQLGTVHLSPCPEQDDIPGSKCGYIVVPKDYHNPSAGVAQIAVGILPALSSRSKGSVFFNPGGPGGPAKRFITKRGDSLRAYVGDDYDIVGFDPRGIGETRPATKCFSNFFTYGDFKRNTVLERSYDFASNTTSEELRDAILLQQSESHALLEAAFEVCRVSMGEELKYMGTTTVVRDIDFMTKALDGPDALINFYGGSYGSILGQYLVNMLPDRIGRVAIDGIADAEAWAGKPPHQWYDQWLSEMENVYLQFYAGCSESGPAHCSLAEHQGDDPSKIRARVESFIDSLYYKPLPGPFAKHPRILTSGRARRAIAVELANPTAWPTLATHLASAIQGDPTDLLNFSEMNPFADLERSSVTCNDLPKFAPLSPEEVTDELLRVYRNVTQFVFSVVTLEADAGCQYWPVTPPERFTGPWNNTLRNPILILSSTADPVTPMDSALKVKARLGGSARLLLQDSPGHSTSAMPSLCTALHTQAFFTNGTFPPKDLVCKPDVFPFPQPNVAISRFSEEEGVILANIAAVHKVFVNARS</sequence>
<dbReference type="Gene3D" id="3.40.50.1820">
    <property type="entry name" value="alpha/beta hydrolase"/>
    <property type="match status" value="1"/>
</dbReference>
<gene>
    <name evidence="6" type="ORF">BXZ70DRAFT_890678</name>
</gene>
<evidence type="ECO:0000313" key="7">
    <source>
        <dbReference type="Proteomes" id="UP000813824"/>
    </source>
</evidence>
<name>A0A8K0XRF6_9AGAR</name>
<dbReference type="Pfam" id="PF00561">
    <property type="entry name" value="Abhydrolase_1"/>
    <property type="match status" value="1"/>
</dbReference>
<keyword evidence="2 6" id="KW-0378">Hydrolase</keyword>
<evidence type="ECO:0000256" key="3">
    <source>
        <dbReference type="SAM" id="Phobius"/>
    </source>
</evidence>
<dbReference type="InterPro" id="IPR029058">
    <property type="entry name" value="AB_hydrolase_fold"/>
</dbReference>
<feature type="domain" description="AB hydrolase-1" evidence="4">
    <location>
        <begin position="128"/>
        <end position="309"/>
    </location>
</feature>
<dbReference type="Pfam" id="PF08386">
    <property type="entry name" value="Abhydrolase_4"/>
    <property type="match status" value="1"/>
</dbReference>
<evidence type="ECO:0000259" key="5">
    <source>
        <dbReference type="Pfam" id="PF08386"/>
    </source>
</evidence>
<dbReference type="InterPro" id="IPR051601">
    <property type="entry name" value="Serine_prot/Carboxylest_S33"/>
</dbReference>
<dbReference type="InterPro" id="IPR013595">
    <property type="entry name" value="Pept_S33_TAP-like_C"/>
</dbReference>
<keyword evidence="7" id="KW-1185">Reference proteome</keyword>
<proteinExistence type="inferred from homology"/>
<evidence type="ECO:0000256" key="1">
    <source>
        <dbReference type="ARBA" id="ARBA00010088"/>
    </source>
</evidence>
<evidence type="ECO:0000259" key="4">
    <source>
        <dbReference type="Pfam" id="PF00561"/>
    </source>
</evidence>
<keyword evidence="3" id="KW-1133">Transmembrane helix</keyword>
<dbReference type="Proteomes" id="UP000813824">
    <property type="component" value="Unassembled WGS sequence"/>
</dbReference>
<evidence type="ECO:0000313" key="6">
    <source>
        <dbReference type="EMBL" id="KAH8102178.1"/>
    </source>
</evidence>
<evidence type="ECO:0000256" key="2">
    <source>
        <dbReference type="ARBA" id="ARBA00022801"/>
    </source>
</evidence>
<dbReference type="InterPro" id="IPR000073">
    <property type="entry name" value="AB_hydrolase_1"/>
</dbReference>
<dbReference type="PANTHER" id="PTHR43248">
    <property type="entry name" value="2-SUCCINYL-6-HYDROXY-2,4-CYCLOHEXADIENE-1-CARBOXYLATE SYNTHASE"/>
    <property type="match status" value="1"/>
</dbReference>
<keyword evidence="3" id="KW-0812">Transmembrane</keyword>
<dbReference type="PANTHER" id="PTHR43248:SF25">
    <property type="entry name" value="AB HYDROLASE-1 DOMAIN-CONTAINING PROTEIN-RELATED"/>
    <property type="match status" value="1"/>
</dbReference>
<dbReference type="OrthoDB" id="425534at2759"/>
<dbReference type="AlphaFoldDB" id="A0A8K0XRF6"/>
<comment type="similarity">
    <text evidence="1">Belongs to the peptidase S33 family.</text>
</comment>
<feature type="transmembrane region" description="Helical" evidence="3">
    <location>
        <begin position="28"/>
        <end position="48"/>
    </location>
</feature>
<feature type="domain" description="Peptidase S33 tripeptidyl aminopeptidase-like C-terminal" evidence="5">
    <location>
        <begin position="462"/>
        <end position="563"/>
    </location>
</feature>